<dbReference type="InterPro" id="IPR003494">
    <property type="entry name" value="SHS2_FtsA"/>
</dbReference>
<sequence length="650" mass="71793">MENHNIFALDIGTRTVIGLIIKNSGENLEVVAQHVETHQDRAMKDGQIHDVNKVAAVVKKVKENLEKRSKTKLTSAAIAAAGRTLRTVRGSATQDFSNISLINHSHIQQVEVEALVRCKNEIAKLFPDEPLYCVGYSILTQKLNNYNIDTLEGQKGGLVEMEIIATFLPNIVIDSLFEVLKKVDLAIESLTLEPIAAMEIAIPPRFRMLNLALVDIGAGTSDIAISKGGTIIGYKMVQKAGDLITEAVAGHYLIDFQTAEELKITLSRQEKANITDILGIAQEITRDSFNTAIEMAVSDLADDISKEIIDLNGKPPSAVFCVGGGSQVGLLREKLANNLSLPLERVAVRDRETLENVKFKNTRTKSLRGPEIVTPLGIGAIAKKKAIHHFITVYVNEKEVTLFNAKRTTVAQGLFSAGVKVEDILKGGMGKDIKYKIQGEEIVIKGTRGFPGEIYLNNKKATLDDKVVEGDSITVIFPHNPQNALMLIKDVIKPYKKYVAVNHEKVSVIDEVLVNGINVSEEYNIKTGDQIEFIYKLRLHQLNLGINFDEHEVYFDGEIITGNPSLTGVQEITYKKKQQDSGTKLKNISVNANGQEIIITKENPLVVDVFDKLNFDISNPKGVLVIKKNGLESNFAESVVHHDKIEIHWN</sequence>
<proteinExistence type="predicted"/>
<name>A0A7G9W902_ALKCA</name>
<dbReference type="SMART" id="SM00842">
    <property type="entry name" value="FtsA"/>
    <property type="match status" value="1"/>
</dbReference>
<reference evidence="2 3" key="1">
    <citation type="submission" date="2020-07" db="EMBL/GenBank/DDBJ databases">
        <title>Alkalicella. sp. LB2 genome.</title>
        <authorList>
            <person name="Postec A."/>
            <person name="Quemeneur M."/>
        </authorList>
    </citation>
    <scope>NUCLEOTIDE SEQUENCE [LARGE SCALE GENOMIC DNA]</scope>
    <source>
        <strain evidence="2 3">LB2</strain>
    </source>
</reference>
<keyword evidence="3" id="KW-1185">Reference proteome</keyword>
<dbReference type="RefSeq" id="WP_213165529.1">
    <property type="nucleotide sequence ID" value="NZ_CP058559.1"/>
</dbReference>
<dbReference type="PANTHER" id="PTHR32432">
    <property type="entry name" value="CELL DIVISION PROTEIN FTSA-RELATED"/>
    <property type="match status" value="1"/>
</dbReference>
<evidence type="ECO:0000313" key="2">
    <source>
        <dbReference type="EMBL" id="QNO15164.1"/>
    </source>
</evidence>
<organism evidence="2 3">
    <name type="scientific">Alkalicella caledoniensis</name>
    <dbReference type="NCBI Taxonomy" id="2731377"/>
    <lineage>
        <taxon>Bacteria</taxon>
        <taxon>Bacillati</taxon>
        <taxon>Bacillota</taxon>
        <taxon>Clostridia</taxon>
        <taxon>Eubacteriales</taxon>
        <taxon>Proteinivoracaceae</taxon>
        <taxon>Alkalicella</taxon>
    </lineage>
</organism>
<dbReference type="SUPFAM" id="SSF53067">
    <property type="entry name" value="Actin-like ATPase domain"/>
    <property type="match status" value="2"/>
</dbReference>
<protein>
    <recommendedName>
        <fullName evidence="1">SHS2 domain-containing protein</fullName>
    </recommendedName>
</protein>
<dbReference type="EMBL" id="CP058559">
    <property type="protein sequence ID" value="QNO15164.1"/>
    <property type="molecule type" value="Genomic_DNA"/>
</dbReference>
<accession>A0A7G9W902</accession>
<dbReference type="Proteomes" id="UP000516160">
    <property type="component" value="Chromosome"/>
</dbReference>
<feature type="domain" description="SHS2" evidence="1">
    <location>
        <begin position="6"/>
        <end position="201"/>
    </location>
</feature>
<dbReference type="CDD" id="cd24004">
    <property type="entry name" value="ASKHA_NBD_PilM-like"/>
    <property type="match status" value="1"/>
</dbReference>
<dbReference type="Gene3D" id="3.30.420.40">
    <property type="match status" value="2"/>
</dbReference>
<dbReference type="InterPro" id="IPR050696">
    <property type="entry name" value="FtsA/MreB"/>
</dbReference>
<dbReference type="AlphaFoldDB" id="A0A7G9W902"/>
<dbReference type="InterPro" id="IPR043129">
    <property type="entry name" value="ATPase_NBD"/>
</dbReference>
<evidence type="ECO:0000313" key="3">
    <source>
        <dbReference type="Proteomes" id="UP000516160"/>
    </source>
</evidence>
<dbReference type="PANTHER" id="PTHR32432:SF3">
    <property type="entry name" value="ETHANOLAMINE UTILIZATION PROTEIN EUTJ"/>
    <property type="match status" value="1"/>
</dbReference>
<evidence type="ECO:0000259" key="1">
    <source>
        <dbReference type="SMART" id="SM00842"/>
    </source>
</evidence>
<dbReference type="Pfam" id="PF14450">
    <property type="entry name" value="FtsA"/>
    <property type="match status" value="1"/>
</dbReference>
<dbReference type="GO" id="GO:0051301">
    <property type="term" value="P:cell division"/>
    <property type="evidence" value="ECO:0007669"/>
    <property type="project" value="InterPro"/>
</dbReference>
<dbReference type="KEGG" id="acae:HYG86_10520"/>
<gene>
    <name evidence="2" type="ORF">HYG86_10520</name>
</gene>